<dbReference type="InterPro" id="IPR001079">
    <property type="entry name" value="Galectin_CRD"/>
</dbReference>
<proteinExistence type="predicted"/>
<dbReference type="AlphaFoldDB" id="A0A8C2W397"/>
<dbReference type="InterPro" id="IPR044156">
    <property type="entry name" value="Galectin-like"/>
</dbReference>
<dbReference type="PANTHER" id="PTHR11346">
    <property type="entry name" value="GALECTIN"/>
    <property type="match status" value="1"/>
</dbReference>
<dbReference type="Pfam" id="PF00337">
    <property type="entry name" value="Gal-bind_lectin"/>
    <property type="match status" value="1"/>
</dbReference>
<evidence type="ECO:0000313" key="4">
    <source>
        <dbReference type="Ensembl" id="ENSCLAP00000024544.1"/>
    </source>
</evidence>
<evidence type="ECO:0000256" key="1">
    <source>
        <dbReference type="ARBA" id="ARBA00022734"/>
    </source>
</evidence>
<dbReference type="SUPFAM" id="SSF49899">
    <property type="entry name" value="Concanavalin A-like lectins/glucanases"/>
    <property type="match status" value="1"/>
</dbReference>
<evidence type="ECO:0000259" key="3">
    <source>
        <dbReference type="PROSITE" id="PS51304"/>
    </source>
</evidence>
<feature type="domain" description="Galectin" evidence="3">
    <location>
        <begin position="2"/>
        <end position="128"/>
    </location>
</feature>
<organism evidence="4 5">
    <name type="scientific">Chinchilla lanigera</name>
    <name type="common">Long-tailed chinchilla</name>
    <name type="synonym">Chinchilla villidera</name>
    <dbReference type="NCBI Taxonomy" id="34839"/>
    <lineage>
        <taxon>Eukaryota</taxon>
        <taxon>Metazoa</taxon>
        <taxon>Chordata</taxon>
        <taxon>Craniata</taxon>
        <taxon>Vertebrata</taxon>
        <taxon>Euteleostomi</taxon>
        <taxon>Mammalia</taxon>
        <taxon>Eutheria</taxon>
        <taxon>Euarchontoglires</taxon>
        <taxon>Glires</taxon>
        <taxon>Rodentia</taxon>
        <taxon>Hystricomorpha</taxon>
        <taxon>Chinchillidae</taxon>
        <taxon>Chinchilla</taxon>
    </lineage>
</organism>
<dbReference type="PANTHER" id="PTHR11346:SF104">
    <property type="entry name" value="GALECTIN-2"/>
    <property type="match status" value="1"/>
</dbReference>
<dbReference type="CDD" id="cd00070">
    <property type="entry name" value="GLECT"/>
    <property type="match status" value="1"/>
</dbReference>
<dbReference type="Ensembl" id="ENSCLAT00000024780.1">
    <property type="protein sequence ID" value="ENSCLAP00000024544.1"/>
    <property type="gene ID" value="ENSCLAG00000016854.1"/>
</dbReference>
<keyword evidence="1 2" id="KW-0430">Lectin</keyword>
<dbReference type="GO" id="GO:0043029">
    <property type="term" value="P:T cell homeostasis"/>
    <property type="evidence" value="ECO:0007669"/>
    <property type="project" value="Ensembl"/>
</dbReference>
<dbReference type="Proteomes" id="UP000694398">
    <property type="component" value="Unassembled WGS sequence"/>
</dbReference>
<protein>
    <recommendedName>
        <fullName evidence="2">Galectin</fullName>
    </recommendedName>
</protein>
<dbReference type="Gene3D" id="2.60.120.200">
    <property type="match status" value="1"/>
</dbReference>
<keyword evidence="5" id="KW-1185">Reference proteome</keyword>
<dbReference type="GeneTree" id="ENSGT00940000155025"/>
<dbReference type="GO" id="GO:1990724">
    <property type="term" value="C:galectin complex"/>
    <property type="evidence" value="ECO:0007669"/>
    <property type="project" value="Ensembl"/>
</dbReference>
<evidence type="ECO:0000256" key="2">
    <source>
        <dbReference type="RuleBase" id="RU102079"/>
    </source>
</evidence>
<dbReference type="OMA" id="EITNMDM"/>
<dbReference type="SMART" id="SM00908">
    <property type="entry name" value="Gal-bind_lectin"/>
    <property type="match status" value="1"/>
</dbReference>
<reference evidence="4" key="2">
    <citation type="submission" date="2025-09" db="UniProtKB">
        <authorList>
            <consortium name="Ensembl"/>
        </authorList>
    </citation>
    <scope>IDENTIFICATION</scope>
</reference>
<name>A0A8C2W397_CHILA</name>
<reference evidence="4" key="1">
    <citation type="submission" date="2025-08" db="UniProtKB">
        <authorList>
            <consortium name="Ensembl"/>
        </authorList>
    </citation>
    <scope>IDENTIFICATION</scope>
</reference>
<dbReference type="SMART" id="SM00276">
    <property type="entry name" value="GLECT"/>
    <property type="match status" value="1"/>
</dbReference>
<dbReference type="FunFam" id="2.60.120.200:FF:000021">
    <property type="entry name" value="Galectin"/>
    <property type="match status" value="1"/>
</dbReference>
<dbReference type="GO" id="GO:0050729">
    <property type="term" value="P:positive regulation of inflammatory response"/>
    <property type="evidence" value="ECO:0007669"/>
    <property type="project" value="Ensembl"/>
</dbReference>
<dbReference type="InterPro" id="IPR013320">
    <property type="entry name" value="ConA-like_dom_sf"/>
</dbReference>
<sequence length="128" mass="14383">AKFEMTNLEMKVGQTLKLKGKIETNIDSFAINLGQGADELGLHFNPRFNESIIVCNSKGGGSWGREQRDDHMCFSQGSEVKLTVTFQSDEFKVTLPDGYQLTFPNRLGHSHLSYLNVRGLHISSFKMD</sequence>
<dbReference type="PROSITE" id="PS51304">
    <property type="entry name" value="GALECTIN"/>
    <property type="match status" value="1"/>
</dbReference>
<evidence type="ECO:0000313" key="5">
    <source>
        <dbReference type="Proteomes" id="UP000694398"/>
    </source>
</evidence>
<dbReference type="GO" id="GO:0098609">
    <property type="term" value="P:cell-cell adhesion"/>
    <property type="evidence" value="ECO:0007669"/>
    <property type="project" value="Ensembl"/>
</dbReference>
<gene>
    <name evidence="4" type="primary">LGALS2</name>
</gene>
<dbReference type="GO" id="GO:0030246">
    <property type="term" value="F:carbohydrate binding"/>
    <property type="evidence" value="ECO:0007669"/>
    <property type="project" value="UniProtKB-UniRule"/>
</dbReference>
<accession>A0A8C2W397</accession>
<dbReference type="GO" id="GO:0043065">
    <property type="term" value="P:positive regulation of apoptotic process"/>
    <property type="evidence" value="ECO:0007669"/>
    <property type="project" value="Ensembl"/>
</dbReference>